<keyword evidence="12" id="KW-0902">Two-component regulatory system</keyword>
<evidence type="ECO:0000313" key="17">
    <source>
        <dbReference type="EMBL" id="SSC12262.1"/>
    </source>
</evidence>
<evidence type="ECO:0000259" key="15">
    <source>
        <dbReference type="PROSITE" id="PS50109"/>
    </source>
</evidence>
<dbReference type="InterPro" id="IPR036097">
    <property type="entry name" value="HisK_dim/P_sf"/>
</dbReference>
<keyword evidence="18" id="KW-1185">Reference proteome</keyword>
<dbReference type="CDD" id="cd00082">
    <property type="entry name" value="HisKA"/>
    <property type="match status" value="1"/>
</dbReference>
<dbReference type="InterPro" id="IPR036890">
    <property type="entry name" value="HATPase_C_sf"/>
</dbReference>
<evidence type="ECO:0000313" key="18">
    <source>
        <dbReference type="Proteomes" id="UP000250796"/>
    </source>
</evidence>
<dbReference type="InterPro" id="IPR004358">
    <property type="entry name" value="Sig_transdc_His_kin-like_C"/>
</dbReference>
<dbReference type="EC" id="2.7.13.3" evidence="3"/>
<dbReference type="Gene3D" id="1.10.287.130">
    <property type="match status" value="1"/>
</dbReference>
<keyword evidence="7 14" id="KW-0812">Transmembrane</keyword>
<dbReference type="Pfam" id="PF02518">
    <property type="entry name" value="HATPase_c"/>
    <property type="match status" value="1"/>
</dbReference>
<dbReference type="GO" id="GO:0005886">
    <property type="term" value="C:plasma membrane"/>
    <property type="evidence" value="ECO:0007669"/>
    <property type="project" value="UniProtKB-SubCell"/>
</dbReference>
<comment type="catalytic activity">
    <reaction evidence="1">
        <text>ATP + protein L-histidine = ADP + protein N-phospho-L-histidine.</text>
        <dbReference type="EC" id="2.7.13.3"/>
    </reaction>
</comment>
<dbReference type="RefSeq" id="WP_169698624.1">
    <property type="nucleotide sequence ID" value="NZ_LS974202.1"/>
</dbReference>
<keyword evidence="4" id="KW-1003">Cell membrane</keyword>
<evidence type="ECO:0000256" key="12">
    <source>
        <dbReference type="ARBA" id="ARBA00023012"/>
    </source>
</evidence>
<dbReference type="GO" id="GO:0000155">
    <property type="term" value="F:phosphorelay sensor kinase activity"/>
    <property type="evidence" value="ECO:0007669"/>
    <property type="project" value="InterPro"/>
</dbReference>
<sequence>MKKFGLSSQIWLLFGLVMLFLCVILAVVFRWSIRDFFTTEAYMTIESAQEMKLLELQGGLVPGSNIYMGDLKNIRDVGHIIVLNKEYGLLEEYLEGWRLKIGPDVKDDLKTGSGQSLNLEISSIMIWGTISPDILPLLGKIRENAELQKSKSGRYETEIGNRKLFYVIRSEELLDRNITFISYMWDTYKNTLSSTLFSRLFFVIAIVVILSLIIAILFSRYLTRPLKRLSEDVKAIAARNWDKPISINRKDEIGELADSMEMMRASLSEQDREQQAMLQFISHELKTPVMVIRSYAQAIKDGIYPGGDLDSAIDVIDKEIQRMDMRVKDLLFITRLEYLSRHNLQLEKIELSELIESVAGRFYYQRGDIEWDLRLEKIQASVNEEQFSIVIENILTNQLRYARQKIEIELKTIQKDSKILITFKNDGEAIEEKRLQQLFKPFNKGAGGEHGLGLNIVKRIVELHNGRVWIENEDDGVSTHIELPV</sequence>
<dbReference type="PRINTS" id="PR00344">
    <property type="entry name" value="BCTRLSENSOR"/>
</dbReference>
<name>A0A7Z7LE16_9BACT</name>
<dbReference type="SUPFAM" id="SSF158472">
    <property type="entry name" value="HAMP domain-like"/>
    <property type="match status" value="1"/>
</dbReference>
<dbReference type="CDD" id="cd06225">
    <property type="entry name" value="HAMP"/>
    <property type="match status" value="1"/>
</dbReference>
<dbReference type="Gene3D" id="6.10.340.10">
    <property type="match status" value="1"/>
</dbReference>
<dbReference type="InterPro" id="IPR003660">
    <property type="entry name" value="HAMP_dom"/>
</dbReference>
<keyword evidence="13 14" id="KW-0472">Membrane</keyword>
<keyword evidence="9 17" id="KW-0418">Kinase</keyword>
<gene>
    <name evidence="17" type="ORF">MESINF_0813</name>
</gene>
<evidence type="ECO:0000256" key="13">
    <source>
        <dbReference type="ARBA" id="ARBA00023136"/>
    </source>
</evidence>
<protein>
    <recommendedName>
        <fullName evidence="3">histidine kinase</fullName>
        <ecNumber evidence="3">2.7.13.3</ecNumber>
    </recommendedName>
</protein>
<dbReference type="InterPro" id="IPR003594">
    <property type="entry name" value="HATPase_dom"/>
</dbReference>
<evidence type="ECO:0000256" key="4">
    <source>
        <dbReference type="ARBA" id="ARBA00022475"/>
    </source>
</evidence>
<evidence type="ECO:0000256" key="8">
    <source>
        <dbReference type="ARBA" id="ARBA00022741"/>
    </source>
</evidence>
<feature type="transmembrane region" description="Helical" evidence="14">
    <location>
        <begin position="12"/>
        <end position="33"/>
    </location>
</feature>
<evidence type="ECO:0000256" key="2">
    <source>
        <dbReference type="ARBA" id="ARBA00004651"/>
    </source>
</evidence>
<evidence type="ECO:0000259" key="16">
    <source>
        <dbReference type="PROSITE" id="PS50885"/>
    </source>
</evidence>
<evidence type="ECO:0000256" key="3">
    <source>
        <dbReference type="ARBA" id="ARBA00012438"/>
    </source>
</evidence>
<dbReference type="AlphaFoldDB" id="A0A7Z7LE16"/>
<dbReference type="Pfam" id="PF00672">
    <property type="entry name" value="HAMP"/>
    <property type="match status" value="1"/>
</dbReference>
<keyword evidence="10" id="KW-0067">ATP-binding</keyword>
<evidence type="ECO:0000256" key="6">
    <source>
        <dbReference type="ARBA" id="ARBA00022679"/>
    </source>
</evidence>
<dbReference type="KEGG" id="minf:MESINF_0813"/>
<comment type="subcellular location">
    <subcellularLocation>
        <location evidence="2">Cell membrane</location>
        <topology evidence="2">Multi-pass membrane protein</topology>
    </subcellularLocation>
</comment>
<feature type="domain" description="Histidine kinase" evidence="15">
    <location>
        <begin position="280"/>
        <end position="485"/>
    </location>
</feature>
<evidence type="ECO:0000256" key="7">
    <source>
        <dbReference type="ARBA" id="ARBA00022692"/>
    </source>
</evidence>
<dbReference type="InterPro" id="IPR005467">
    <property type="entry name" value="His_kinase_dom"/>
</dbReference>
<keyword evidence="8" id="KW-0547">Nucleotide-binding</keyword>
<dbReference type="PANTHER" id="PTHR45528">
    <property type="entry name" value="SENSOR HISTIDINE KINASE CPXA"/>
    <property type="match status" value="1"/>
</dbReference>
<keyword evidence="11 14" id="KW-1133">Transmembrane helix</keyword>
<dbReference type="InterPro" id="IPR003661">
    <property type="entry name" value="HisK_dim/P_dom"/>
</dbReference>
<keyword evidence="5" id="KW-0597">Phosphoprotein</keyword>
<proteinExistence type="predicted"/>
<reference evidence="17 18" key="1">
    <citation type="submission" date="2017-01" db="EMBL/GenBank/DDBJ databases">
        <authorList>
            <person name="Erauso G."/>
        </authorList>
    </citation>
    <scope>NUCLEOTIDE SEQUENCE [LARGE SCALE GENOMIC DNA]</scope>
    <source>
        <strain evidence="17">MESINF1</strain>
    </source>
</reference>
<keyword evidence="6" id="KW-0808">Transferase</keyword>
<dbReference type="SUPFAM" id="SSF47384">
    <property type="entry name" value="Homodimeric domain of signal transducing histidine kinase"/>
    <property type="match status" value="1"/>
</dbReference>
<dbReference type="Pfam" id="PF00512">
    <property type="entry name" value="HisKA"/>
    <property type="match status" value="1"/>
</dbReference>
<evidence type="ECO:0000256" key="5">
    <source>
        <dbReference type="ARBA" id="ARBA00022553"/>
    </source>
</evidence>
<evidence type="ECO:0000256" key="14">
    <source>
        <dbReference type="SAM" id="Phobius"/>
    </source>
</evidence>
<dbReference type="Proteomes" id="UP000250796">
    <property type="component" value="Chromosome MESINF"/>
</dbReference>
<dbReference type="InterPro" id="IPR050398">
    <property type="entry name" value="HssS/ArlS-like"/>
</dbReference>
<dbReference type="SMART" id="SM00304">
    <property type="entry name" value="HAMP"/>
    <property type="match status" value="1"/>
</dbReference>
<dbReference type="PANTHER" id="PTHR45528:SF1">
    <property type="entry name" value="SENSOR HISTIDINE KINASE CPXA"/>
    <property type="match status" value="1"/>
</dbReference>
<evidence type="ECO:0000256" key="9">
    <source>
        <dbReference type="ARBA" id="ARBA00022777"/>
    </source>
</evidence>
<dbReference type="SMART" id="SM00387">
    <property type="entry name" value="HATPase_c"/>
    <property type="match status" value="1"/>
</dbReference>
<evidence type="ECO:0000256" key="11">
    <source>
        <dbReference type="ARBA" id="ARBA00022989"/>
    </source>
</evidence>
<accession>A0A7Z7LE16</accession>
<feature type="domain" description="HAMP" evidence="16">
    <location>
        <begin position="220"/>
        <end position="272"/>
    </location>
</feature>
<dbReference type="PROSITE" id="PS50885">
    <property type="entry name" value="HAMP"/>
    <property type="match status" value="1"/>
</dbReference>
<dbReference type="EMBL" id="LS974202">
    <property type="protein sequence ID" value="SSC12262.1"/>
    <property type="molecule type" value="Genomic_DNA"/>
</dbReference>
<evidence type="ECO:0000256" key="1">
    <source>
        <dbReference type="ARBA" id="ARBA00000085"/>
    </source>
</evidence>
<feature type="transmembrane region" description="Helical" evidence="14">
    <location>
        <begin position="196"/>
        <end position="218"/>
    </location>
</feature>
<dbReference type="SUPFAM" id="SSF55874">
    <property type="entry name" value="ATPase domain of HSP90 chaperone/DNA topoisomerase II/histidine kinase"/>
    <property type="match status" value="1"/>
</dbReference>
<organism evidence="17 18">
    <name type="scientific">Mesotoga infera</name>
    <dbReference type="NCBI Taxonomy" id="1236046"/>
    <lineage>
        <taxon>Bacteria</taxon>
        <taxon>Thermotogati</taxon>
        <taxon>Thermotogota</taxon>
        <taxon>Thermotogae</taxon>
        <taxon>Kosmotogales</taxon>
        <taxon>Kosmotogaceae</taxon>
        <taxon>Mesotoga</taxon>
    </lineage>
</organism>
<dbReference type="PROSITE" id="PS50109">
    <property type="entry name" value="HIS_KIN"/>
    <property type="match status" value="1"/>
</dbReference>
<evidence type="ECO:0000256" key="10">
    <source>
        <dbReference type="ARBA" id="ARBA00022840"/>
    </source>
</evidence>
<dbReference type="GO" id="GO:0005524">
    <property type="term" value="F:ATP binding"/>
    <property type="evidence" value="ECO:0007669"/>
    <property type="project" value="UniProtKB-KW"/>
</dbReference>
<dbReference type="Gene3D" id="3.30.565.10">
    <property type="entry name" value="Histidine kinase-like ATPase, C-terminal domain"/>
    <property type="match status" value="1"/>
</dbReference>
<dbReference type="SMART" id="SM00388">
    <property type="entry name" value="HisKA"/>
    <property type="match status" value="1"/>
</dbReference>